<protein>
    <submittedName>
        <fullName evidence="17">Uncharacterized protein</fullName>
    </submittedName>
</protein>
<dbReference type="Pfam" id="PF00858">
    <property type="entry name" value="ASC"/>
    <property type="match status" value="1"/>
</dbReference>
<evidence type="ECO:0000256" key="5">
    <source>
        <dbReference type="ARBA" id="ARBA00022692"/>
    </source>
</evidence>
<keyword evidence="5 13" id="KW-0812">Transmembrane</keyword>
<keyword evidence="10" id="KW-0325">Glycoprotein</keyword>
<keyword evidence="3 13" id="KW-0813">Transport</keyword>
<comment type="subcellular location">
    <subcellularLocation>
        <location evidence="1">Membrane</location>
        <topology evidence="1">Multi-pass membrane protein</topology>
    </subcellularLocation>
</comment>
<dbReference type="NCBIfam" id="TIGR00867">
    <property type="entry name" value="deg-1"/>
    <property type="match status" value="1"/>
</dbReference>
<feature type="coiled-coil region" evidence="14">
    <location>
        <begin position="823"/>
        <end position="852"/>
    </location>
</feature>
<proteinExistence type="inferred from homology"/>
<accession>A0A2A2L3P2</accession>
<evidence type="ECO:0000256" key="1">
    <source>
        <dbReference type="ARBA" id="ARBA00004141"/>
    </source>
</evidence>
<sequence length="858" mass="96376">MKSDGDNNHCGTPSRKRSFVEGLEEIMPSPQDYKEKVVKFSDLTTAHGWKRAAIAKSEISKSFWILLLIALVGMFLFQAYTLTDKFRKHETITGISLKFDKVDFPAITFCNLNPYKRSLIRLVPSIRDTMDVYDNAKFLGKGSKQDGAKLSRKEKAAKSIANVEAQFADEIRKDKEERMKNAGGKLNRSNSLTRVKREITSNQIVDPQLEAIEAHCVCFGSVDMECIRFESPPETDTAKCICTYNKFTEEAWPCYNRTIWYDHTCPSCNEDGHCDYNLDVVLENEVKHEWPCVCKNQTGKTLDREDKPYCIPKAGKGPTVIRKLWAINETFTTSTTTTTTTTTTTPPPTTTTTTEPSTSTSTTTTTTTTTTTEPPTTTSTMTSTSTTTSTTPVPSTNLSTTPQPTTRRPRPTLPLWASNRQWIITTPKVPRTTRPRPTTTTTPRPTQPTTTVPPTARPDQSEIVSNPETIKAMGFTGMTDGVAMLTKAKENLMFTMAGLSADQRRVLSHQKHEFIEMCSFNGKQCDIDTDFREHIDPEFGNCFTFNYDTNNNFTSSRAGPMYGIRVLLFVNTSDYMSTSESSGVRITIHGATEYPFPDTFGYSAPVGFASSFGMKKKVMERLPAPFSNCKAGADNNDHDMQTYIYQGFDYSPEGCHRSCFQNWLLEKCDCGDPRFPVPPGHKHCSAFNATARDCLDKNLGSTGDFHHMTTRDMKCVCEQSCRETIHEVTFSASKWPSGATDLGDCGGMTEEECENYYRLNAAMVEVFYEQLNYELLQESEAYGFVNLVADFGGHLGLWLGFSVITVMEVVVLLVDIAMICCNRKKDDREKNRSRDEKEALEKEQQLQNFDRNVYKGVI</sequence>
<feature type="region of interest" description="Disordered" evidence="15">
    <location>
        <begin position="335"/>
        <end position="413"/>
    </location>
</feature>
<comment type="similarity">
    <text evidence="2 13">Belongs to the amiloride-sensitive sodium channel (TC 1.A.6) family.</text>
</comment>
<evidence type="ECO:0000256" key="10">
    <source>
        <dbReference type="ARBA" id="ARBA00023180"/>
    </source>
</evidence>
<evidence type="ECO:0000256" key="6">
    <source>
        <dbReference type="ARBA" id="ARBA00022989"/>
    </source>
</evidence>
<dbReference type="OrthoDB" id="6021021at2759"/>
<feature type="compositionally biased region" description="Low complexity" evidence="15">
    <location>
        <begin position="427"/>
        <end position="458"/>
    </location>
</feature>
<evidence type="ECO:0000256" key="7">
    <source>
        <dbReference type="ARBA" id="ARBA00023053"/>
    </source>
</evidence>
<dbReference type="InterPro" id="IPR004726">
    <property type="entry name" value="Deg-1"/>
</dbReference>
<evidence type="ECO:0000256" key="4">
    <source>
        <dbReference type="ARBA" id="ARBA00022461"/>
    </source>
</evidence>
<keyword evidence="4 13" id="KW-0894">Sodium channel</keyword>
<organism evidence="17 18">
    <name type="scientific">Diploscapter pachys</name>
    <dbReference type="NCBI Taxonomy" id="2018661"/>
    <lineage>
        <taxon>Eukaryota</taxon>
        <taxon>Metazoa</taxon>
        <taxon>Ecdysozoa</taxon>
        <taxon>Nematoda</taxon>
        <taxon>Chromadorea</taxon>
        <taxon>Rhabditida</taxon>
        <taxon>Rhabditina</taxon>
        <taxon>Rhabditomorpha</taxon>
        <taxon>Rhabditoidea</taxon>
        <taxon>Rhabditidae</taxon>
        <taxon>Diploscapter</taxon>
    </lineage>
</organism>
<keyword evidence="8 13" id="KW-0406">Ion transport</keyword>
<evidence type="ECO:0000256" key="2">
    <source>
        <dbReference type="ARBA" id="ARBA00007193"/>
    </source>
</evidence>
<dbReference type="InterPro" id="IPR001873">
    <property type="entry name" value="ENaC"/>
</dbReference>
<feature type="transmembrane region" description="Helical" evidence="16">
    <location>
        <begin position="795"/>
        <end position="821"/>
    </location>
</feature>
<feature type="region of interest" description="Disordered" evidence="15">
    <location>
        <begin position="427"/>
        <end position="463"/>
    </location>
</feature>
<reference evidence="17 18" key="1">
    <citation type="journal article" date="2017" name="Curr. Biol.">
        <title>Genome architecture and evolution of a unichromosomal asexual nematode.</title>
        <authorList>
            <person name="Fradin H."/>
            <person name="Zegar C."/>
            <person name="Gutwein M."/>
            <person name="Lucas J."/>
            <person name="Kovtun M."/>
            <person name="Corcoran D."/>
            <person name="Baugh L.R."/>
            <person name="Kiontke K."/>
            <person name="Gunsalus K."/>
            <person name="Fitch D.H."/>
            <person name="Piano F."/>
        </authorList>
    </citation>
    <scope>NUCLEOTIDE SEQUENCE [LARGE SCALE GENOMIC DNA]</scope>
    <source>
        <strain evidence="17">PF1309</strain>
    </source>
</reference>
<evidence type="ECO:0000256" key="8">
    <source>
        <dbReference type="ARBA" id="ARBA00023065"/>
    </source>
</evidence>
<evidence type="ECO:0000256" key="3">
    <source>
        <dbReference type="ARBA" id="ARBA00022448"/>
    </source>
</evidence>
<dbReference type="Gene3D" id="2.60.470.10">
    <property type="entry name" value="Acid-sensing ion channels like domains"/>
    <property type="match status" value="1"/>
</dbReference>
<evidence type="ECO:0000256" key="12">
    <source>
        <dbReference type="ARBA" id="ARBA00023303"/>
    </source>
</evidence>
<keyword evidence="18" id="KW-1185">Reference proteome</keyword>
<dbReference type="PRINTS" id="PR01078">
    <property type="entry name" value="AMINACHANNEL"/>
</dbReference>
<dbReference type="GO" id="GO:0005886">
    <property type="term" value="C:plasma membrane"/>
    <property type="evidence" value="ECO:0007669"/>
    <property type="project" value="TreeGrafter"/>
</dbReference>
<comment type="caution">
    <text evidence="17">The sequence shown here is derived from an EMBL/GenBank/DDBJ whole genome shotgun (WGS) entry which is preliminary data.</text>
</comment>
<dbReference type="FunFam" id="1.10.287.770:FF:000001">
    <property type="entry name" value="Acid-sensing ion channel subunit 1"/>
    <property type="match status" value="1"/>
</dbReference>
<gene>
    <name evidence="17" type="ORF">WR25_06901</name>
</gene>
<evidence type="ECO:0000256" key="11">
    <source>
        <dbReference type="ARBA" id="ARBA00023201"/>
    </source>
</evidence>
<evidence type="ECO:0000256" key="13">
    <source>
        <dbReference type="RuleBase" id="RU000679"/>
    </source>
</evidence>
<evidence type="ECO:0000256" key="16">
    <source>
        <dbReference type="SAM" id="Phobius"/>
    </source>
</evidence>
<keyword evidence="7" id="KW-0915">Sodium</keyword>
<evidence type="ECO:0000256" key="9">
    <source>
        <dbReference type="ARBA" id="ARBA00023136"/>
    </source>
</evidence>
<keyword evidence="12 13" id="KW-0407">Ion channel</keyword>
<keyword evidence="9 16" id="KW-0472">Membrane</keyword>
<keyword evidence="6 16" id="KW-1133">Transmembrane helix</keyword>
<dbReference type="EMBL" id="LIAE01007222">
    <property type="protein sequence ID" value="PAV80896.1"/>
    <property type="molecule type" value="Genomic_DNA"/>
</dbReference>
<dbReference type="PROSITE" id="PS01206">
    <property type="entry name" value="ASC"/>
    <property type="match status" value="1"/>
</dbReference>
<dbReference type="InterPro" id="IPR020903">
    <property type="entry name" value="ENaC_CS"/>
</dbReference>
<keyword evidence="14" id="KW-0175">Coiled coil</keyword>
<dbReference type="GO" id="GO:0015280">
    <property type="term" value="F:ligand-gated sodium channel activity"/>
    <property type="evidence" value="ECO:0007669"/>
    <property type="project" value="TreeGrafter"/>
</dbReference>
<feature type="transmembrane region" description="Helical" evidence="16">
    <location>
        <begin position="63"/>
        <end position="82"/>
    </location>
</feature>
<keyword evidence="11 13" id="KW-0739">Sodium transport</keyword>
<feature type="compositionally biased region" description="Low complexity" evidence="15">
    <location>
        <begin position="335"/>
        <end position="406"/>
    </location>
</feature>
<evidence type="ECO:0000256" key="15">
    <source>
        <dbReference type="SAM" id="MobiDB-lite"/>
    </source>
</evidence>
<evidence type="ECO:0000256" key="14">
    <source>
        <dbReference type="SAM" id="Coils"/>
    </source>
</evidence>
<evidence type="ECO:0000313" key="18">
    <source>
        <dbReference type="Proteomes" id="UP000218231"/>
    </source>
</evidence>
<dbReference type="PANTHER" id="PTHR11690">
    <property type="entry name" value="AMILORIDE-SENSITIVE SODIUM CHANNEL-RELATED"/>
    <property type="match status" value="1"/>
</dbReference>
<name>A0A2A2L3P2_9BILA</name>
<dbReference type="Gene3D" id="1.10.287.770">
    <property type="entry name" value="YojJ-like"/>
    <property type="match status" value="1"/>
</dbReference>
<evidence type="ECO:0000313" key="17">
    <source>
        <dbReference type="EMBL" id="PAV80896.1"/>
    </source>
</evidence>
<dbReference type="STRING" id="2018661.A0A2A2L3P2"/>
<dbReference type="AlphaFoldDB" id="A0A2A2L3P2"/>
<dbReference type="PANTHER" id="PTHR11690:SF276">
    <property type="entry name" value="DEGENERIN DEG-1"/>
    <property type="match status" value="1"/>
</dbReference>
<dbReference type="Proteomes" id="UP000218231">
    <property type="component" value="Unassembled WGS sequence"/>
</dbReference>